<dbReference type="NCBIfam" id="TIGR03164">
    <property type="entry name" value="UHCUDC"/>
    <property type="match status" value="1"/>
</dbReference>
<reference evidence="8 9" key="1">
    <citation type="submission" date="2020-08" db="EMBL/GenBank/DDBJ databases">
        <title>A Genomic Blueprint of the Chicken Gut Microbiome.</title>
        <authorList>
            <person name="Gilroy R."/>
            <person name="Ravi A."/>
            <person name="Getino M."/>
            <person name="Pursley I."/>
            <person name="Horton D.L."/>
            <person name="Alikhan N.-F."/>
            <person name="Baker D."/>
            <person name="Gharbi K."/>
            <person name="Hall N."/>
            <person name="Watson M."/>
            <person name="Adriaenssens E.M."/>
            <person name="Foster-Nyarko E."/>
            <person name="Jarju S."/>
            <person name="Secka A."/>
            <person name="Antonio M."/>
            <person name="Oren A."/>
            <person name="Chaudhuri R."/>
            <person name="La Ragione R.M."/>
            <person name="Hildebrand F."/>
            <person name="Pallen M.J."/>
        </authorList>
    </citation>
    <scope>NUCLEOTIDE SEQUENCE [LARGE SCALE GENOMIC DNA]</scope>
    <source>
        <strain evidence="8 9">Sa2BVA9</strain>
    </source>
</reference>
<dbReference type="InterPro" id="IPR018020">
    <property type="entry name" value="OHCU_decarboxylase"/>
</dbReference>
<dbReference type="Proteomes" id="UP000608071">
    <property type="component" value="Unassembled WGS sequence"/>
</dbReference>
<comment type="caution">
    <text evidence="8">The sequence shown here is derived from an EMBL/GenBank/DDBJ whole genome shotgun (WGS) entry which is preliminary data.</text>
</comment>
<comment type="catalytic activity">
    <reaction evidence="1">
        <text>5-hydroxy-2-oxo-4-ureido-2,5-dihydro-1H-imidazole-5-carboxylate + H(+) = (S)-allantoin + CO2</text>
        <dbReference type="Rhea" id="RHEA:26301"/>
        <dbReference type="ChEBI" id="CHEBI:15378"/>
        <dbReference type="ChEBI" id="CHEBI:15678"/>
        <dbReference type="ChEBI" id="CHEBI:16526"/>
        <dbReference type="ChEBI" id="CHEBI:58639"/>
        <dbReference type="EC" id="4.1.1.97"/>
    </reaction>
</comment>
<gene>
    <name evidence="8" type="primary">uraD</name>
    <name evidence="8" type="ORF">H9647_09350</name>
</gene>
<proteinExistence type="predicted"/>
<dbReference type="Gene3D" id="1.10.3330.10">
    <property type="entry name" value="Oxo-4-hydroxy-4-carboxy-5-ureidoimidazoline decarboxylase"/>
    <property type="match status" value="1"/>
</dbReference>
<dbReference type="EMBL" id="JACSQL010000003">
    <property type="protein sequence ID" value="MBD7968269.1"/>
    <property type="molecule type" value="Genomic_DNA"/>
</dbReference>
<name>A0ABR8SY55_9BACL</name>
<sequence length="166" mass="19320">MNSFTKDRYIASFGDLFEHSSWIAEATYHKRPFDSLEQMHAFMIKVVEQSDDDKKMTLLCHHPDLGSRLTMSEHSVNEQKGAGLGTLPAAEQQELSRDNDRYKGKFGFPFIIAVKGKTPEEIGKALKERLEHTPEEEFRTALEEVYLISWYRLTSWMEQNMTEERV</sequence>
<dbReference type="PANTHER" id="PTHR43466">
    <property type="entry name" value="2-OXO-4-HYDROXY-4-CARBOXY-5-UREIDOIMIDAZOLINE DECARBOXYLASE-RELATED"/>
    <property type="match status" value="1"/>
</dbReference>
<dbReference type="RefSeq" id="WP_191799822.1">
    <property type="nucleotide sequence ID" value="NZ_JACSQL010000003.1"/>
</dbReference>
<dbReference type="SUPFAM" id="SSF158694">
    <property type="entry name" value="UraD-Like"/>
    <property type="match status" value="1"/>
</dbReference>
<dbReference type="InterPro" id="IPR036778">
    <property type="entry name" value="OHCU_decarboxylase_sf"/>
</dbReference>
<evidence type="ECO:0000256" key="3">
    <source>
        <dbReference type="ARBA" id="ARBA00012257"/>
    </source>
</evidence>
<dbReference type="PANTHER" id="PTHR43466:SF1">
    <property type="entry name" value="2-OXO-4-HYDROXY-4-CARBOXY-5-UREIDOIMIDAZOLINE DECARBOXYLASE-RELATED"/>
    <property type="match status" value="1"/>
</dbReference>
<organism evidence="8 9">
    <name type="scientific">Paenibacillus gallinarum</name>
    <dbReference type="NCBI Taxonomy" id="2762232"/>
    <lineage>
        <taxon>Bacteria</taxon>
        <taxon>Bacillati</taxon>
        <taxon>Bacillota</taxon>
        <taxon>Bacilli</taxon>
        <taxon>Bacillales</taxon>
        <taxon>Paenibacillaceae</taxon>
        <taxon>Paenibacillus</taxon>
    </lineage>
</organism>
<evidence type="ECO:0000256" key="1">
    <source>
        <dbReference type="ARBA" id="ARBA00001163"/>
    </source>
</evidence>
<dbReference type="InterPro" id="IPR017580">
    <property type="entry name" value="OHCU_decarboxylase-1"/>
</dbReference>
<evidence type="ECO:0000256" key="6">
    <source>
        <dbReference type="ARBA" id="ARBA00023239"/>
    </source>
</evidence>
<dbReference type="GO" id="GO:0051997">
    <property type="term" value="F:2-oxo-4-hydroxy-4-carboxy-5-ureidoimidazoline decarboxylase activity"/>
    <property type="evidence" value="ECO:0007669"/>
    <property type="project" value="UniProtKB-EC"/>
</dbReference>
<comment type="pathway">
    <text evidence="2">Purine metabolism; urate degradation; (S)-allantoin from urate: step 3/3.</text>
</comment>
<evidence type="ECO:0000313" key="8">
    <source>
        <dbReference type="EMBL" id="MBD7968269.1"/>
    </source>
</evidence>
<keyword evidence="5" id="KW-0210">Decarboxylase</keyword>
<protein>
    <recommendedName>
        <fullName evidence="3">2-oxo-4-hydroxy-4-carboxy-5-ureidoimidazoline decarboxylase</fullName>
        <ecNumber evidence="3">4.1.1.97</ecNumber>
    </recommendedName>
</protein>
<keyword evidence="4" id="KW-0659">Purine metabolism</keyword>
<accession>A0ABR8SY55</accession>
<dbReference type="EC" id="4.1.1.97" evidence="3"/>
<evidence type="ECO:0000313" key="9">
    <source>
        <dbReference type="Proteomes" id="UP000608071"/>
    </source>
</evidence>
<evidence type="ECO:0000256" key="4">
    <source>
        <dbReference type="ARBA" id="ARBA00022631"/>
    </source>
</evidence>
<evidence type="ECO:0000259" key="7">
    <source>
        <dbReference type="Pfam" id="PF09349"/>
    </source>
</evidence>
<feature type="domain" description="Oxo-4-hydroxy-4-carboxy-5-ureidoimidazoline decarboxylase" evidence="7">
    <location>
        <begin position="2"/>
        <end position="153"/>
    </location>
</feature>
<keyword evidence="6 8" id="KW-0456">Lyase</keyword>
<keyword evidence="9" id="KW-1185">Reference proteome</keyword>
<evidence type="ECO:0000256" key="5">
    <source>
        <dbReference type="ARBA" id="ARBA00022793"/>
    </source>
</evidence>
<dbReference type="Pfam" id="PF09349">
    <property type="entry name" value="OHCU_decarbox"/>
    <property type="match status" value="1"/>
</dbReference>
<evidence type="ECO:0000256" key="2">
    <source>
        <dbReference type="ARBA" id="ARBA00004754"/>
    </source>
</evidence>